<comment type="caution">
    <text evidence="1">The sequence shown here is derived from an EMBL/GenBank/DDBJ whole genome shotgun (WGS) entry which is preliminary data.</text>
</comment>
<dbReference type="EMBL" id="BDSG01000113">
    <property type="protein sequence ID" value="GBL12056.1"/>
    <property type="molecule type" value="Genomic_DNA"/>
</dbReference>
<protein>
    <recommendedName>
        <fullName evidence="3">DNA methyltransferase</fullName>
    </recommendedName>
</protein>
<proteinExistence type="predicted"/>
<sequence length="319" mass="36087">MSNSLPKYLEEITGIYQQGNATEHSYRPALKKLIESLNNNLQALNEPKRIACGAPDFVINQGIVEIGHLEAKDIGTSLKKVENTPQIKRYLQALGNLIITDHLEFRWYVSGELRLSAAVASLNQKKQIKPDSQGILQVEQLFCQFFLSKVIQITTPRELAKKMAALAQLIRDAIGQALKDQDCGGMLRQQLQSFQRVLISDLNEAQFADMYAQTICYGLFAARCNTDQISSFSRETAAFRLPKTNPFLRGIFHQIAGTELDERITWAVDTLATILQQTDMEGILSSFGKRTRKQDPVVHFYETFLAEYDSKMRESRGVY</sequence>
<dbReference type="AlphaFoldDB" id="A0A2Z6UVZ7"/>
<evidence type="ECO:0008006" key="3">
    <source>
        <dbReference type="Google" id="ProtNLM"/>
    </source>
</evidence>
<evidence type="ECO:0000313" key="2">
    <source>
        <dbReference type="Proteomes" id="UP000248272"/>
    </source>
</evidence>
<accession>A0A2Z6UVZ7</accession>
<gene>
    <name evidence="1" type="ORF">MSj_03566</name>
</gene>
<name>A0A2Z6UVZ7_MICAE</name>
<organism evidence="1 2">
    <name type="scientific">Microcystis aeruginosa Sj</name>
    <dbReference type="NCBI Taxonomy" id="1979544"/>
    <lineage>
        <taxon>Bacteria</taxon>
        <taxon>Bacillati</taxon>
        <taxon>Cyanobacteriota</taxon>
        <taxon>Cyanophyceae</taxon>
        <taxon>Oscillatoriophycideae</taxon>
        <taxon>Chroococcales</taxon>
        <taxon>Microcystaceae</taxon>
        <taxon>Microcystis</taxon>
    </lineage>
</organism>
<reference evidence="1 2" key="1">
    <citation type="journal article" date="2018" name="Front. Microbiol.">
        <title>Adaptation of the Freshwater Bloom-Forming Cyanobacterium Microcystis aeruginosa to Brackish Water Is Driven by Recent Horizontal Transfer of Sucrose Genes.</title>
        <authorList>
            <person name="Tanabe Y."/>
            <person name="Hodoki Y."/>
            <person name="Sano T."/>
            <person name="Tada K."/>
            <person name="Watanabe M.M."/>
        </authorList>
    </citation>
    <scope>NUCLEOTIDE SEQUENCE [LARGE SCALE GENOMIC DNA]</scope>
    <source>
        <strain evidence="1 2">Sj</strain>
    </source>
</reference>
<dbReference type="Proteomes" id="UP000248272">
    <property type="component" value="Unassembled WGS sequence"/>
</dbReference>
<evidence type="ECO:0000313" key="1">
    <source>
        <dbReference type="EMBL" id="GBL12056.1"/>
    </source>
</evidence>